<evidence type="ECO:0000313" key="1">
    <source>
        <dbReference type="EMBL" id="KAK0615607.1"/>
    </source>
</evidence>
<comment type="caution">
    <text evidence="1">The sequence shown here is derived from an EMBL/GenBank/DDBJ whole genome shotgun (WGS) entry which is preliminary data.</text>
</comment>
<dbReference type="Proteomes" id="UP001174934">
    <property type="component" value="Unassembled WGS sequence"/>
</dbReference>
<organism evidence="1 2">
    <name type="scientific">Bombardia bombarda</name>
    <dbReference type="NCBI Taxonomy" id="252184"/>
    <lineage>
        <taxon>Eukaryota</taxon>
        <taxon>Fungi</taxon>
        <taxon>Dikarya</taxon>
        <taxon>Ascomycota</taxon>
        <taxon>Pezizomycotina</taxon>
        <taxon>Sordariomycetes</taxon>
        <taxon>Sordariomycetidae</taxon>
        <taxon>Sordariales</taxon>
        <taxon>Lasiosphaeriaceae</taxon>
        <taxon>Bombardia</taxon>
    </lineage>
</organism>
<dbReference type="EMBL" id="JAULSR010000006">
    <property type="protein sequence ID" value="KAK0615607.1"/>
    <property type="molecule type" value="Genomic_DNA"/>
</dbReference>
<accession>A0AA40BW10</accession>
<evidence type="ECO:0000313" key="2">
    <source>
        <dbReference type="Proteomes" id="UP001174934"/>
    </source>
</evidence>
<sequence>MMPEHERLSNTLFCVAPLRSKCSVPHRGVERCSVPHCGAERCPVPHCGVELERMHIDRRWRHVFECSLAYHKGEHKLADFCFICNNPVAGQKAWEIHCQGHVARHELPLRCDFVKFRRAIACAGRCMTCMHARHTATCHPASVRVQEASQLGEARQRMLPIPR</sequence>
<proteinExistence type="predicted"/>
<gene>
    <name evidence="1" type="ORF">B0T17DRAFT_348288</name>
</gene>
<name>A0AA40BW10_9PEZI</name>
<reference evidence="1" key="1">
    <citation type="submission" date="2023-06" db="EMBL/GenBank/DDBJ databases">
        <title>Genome-scale phylogeny and comparative genomics of the fungal order Sordariales.</title>
        <authorList>
            <consortium name="Lawrence Berkeley National Laboratory"/>
            <person name="Hensen N."/>
            <person name="Bonometti L."/>
            <person name="Westerberg I."/>
            <person name="Brannstrom I.O."/>
            <person name="Guillou S."/>
            <person name="Cros-Aarteil S."/>
            <person name="Calhoun S."/>
            <person name="Haridas S."/>
            <person name="Kuo A."/>
            <person name="Mondo S."/>
            <person name="Pangilinan J."/>
            <person name="Riley R."/>
            <person name="LaButti K."/>
            <person name="Andreopoulos B."/>
            <person name="Lipzen A."/>
            <person name="Chen C."/>
            <person name="Yanf M."/>
            <person name="Daum C."/>
            <person name="Ng V."/>
            <person name="Clum A."/>
            <person name="Steindorff A."/>
            <person name="Ohm R."/>
            <person name="Martin F."/>
            <person name="Silar P."/>
            <person name="Natvig D."/>
            <person name="Lalanne C."/>
            <person name="Gautier V."/>
            <person name="Ament-velasquez S.L."/>
            <person name="Kruys A."/>
            <person name="Hutchinson M.I."/>
            <person name="Powell A.J."/>
            <person name="Barry K."/>
            <person name="Miller A.N."/>
            <person name="Grigoriev I.V."/>
            <person name="Debuchy R."/>
            <person name="Gladieux P."/>
            <person name="Thoren M.H."/>
            <person name="Johannesson H."/>
        </authorList>
    </citation>
    <scope>NUCLEOTIDE SEQUENCE</scope>
    <source>
        <strain evidence="1">SMH3391-2</strain>
    </source>
</reference>
<dbReference type="AlphaFoldDB" id="A0AA40BW10"/>
<keyword evidence="2" id="KW-1185">Reference proteome</keyword>
<protein>
    <submittedName>
        <fullName evidence="1">Uncharacterized protein</fullName>
    </submittedName>
</protein>